<comment type="caution">
    <text evidence="1">The sequence shown here is derived from an EMBL/GenBank/DDBJ whole genome shotgun (WGS) entry which is preliminary data.</text>
</comment>
<dbReference type="AlphaFoldDB" id="A0A9X3A7N7"/>
<dbReference type="PANTHER" id="PTHR19959:SF119">
    <property type="entry name" value="FUNGAL LIPASE-LIKE DOMAIN-CONTAINING PROTEIN"/>
    <property type="match status" value="1"/>
</dbReference>
<dbReference type="SUPFAM" id="SSF48452">
    <property type="entry name" value="TPR-like"/>
    <property type="match status" value="1"/>
</dbReference>
<name>A0A9X3A7N7_9PSEU</name>
<proteinExistence type="predicted"/>
<organism evidence="1 2">
    <name type="scientific">Umezawaea endophytica</name>
    <dbReference type="NCBI Taxonomy" id="1654476"/>
    <lineage>
        <taxon>Bacteria</taxon>
        <taxon>Bacillati</taxon>
        <taxon>Actinomycetota</taxon>
        <taxon>Actinomycetes</taxon>
        <taxon>Pseudonocardiales</taxon>
        <taxon>Pseudonocardiaceae</taxon>
        <taxon>Umezawaea</taxon>
    </lineage>
</organism>
<gene>
    <name evidence="1" type="ORF">NZH93_47755</name>
</gene>
<dbReference type="InterPro" id="IPR011990">
    <property type="entry name" value="TPR-like_helical_dom_sf"/>
</dbReference>
<reference evidence="1" key="1">
    <citation type="submission" date="2022-08" db="EMBL/GenBank/DDBJ databases">
        <authorList>
            <person name="Tistechok S."/>
            <person name="Samborskyy M."/>
            <person name="Roman I."/>
        </authorList>
    </citation>
    <scope>NUCLEOTIDE SEQUENCE</scope>
    <source>
        <strain evidence="1">DSM 103496</strain>
    </source>
</reference>
<keyword evidence="2" id="KW-1185">Reference proteome</keyword>
<evidence type="ECO:0000313" key="2">
    <source>
        <dbReference type="Proteomes" id="UP001141259"/>
    </source>
</evidence>
<evidence type="ECO:0000313" key="1">
    <source>
        <dbReference type="EMBL" id="MCS7484573.1"/>
    </source>
</evidence>
<sequence length="1187" mass="126812">MRRDVFVGVGIDHYDSSELADLDYAVADVEAVAKALLPAFAGEPLIDPNRAAVQEHLESVHGGADGGTLVLLWSGHGTDRGGLRLATRDKADGVAASEVIRDCVLSGASQLLLMIDTCQASAALDSVAMARQLLEQVQTSGDRVWLGMLVSCSAADIGARDGAFGRLLVKLLTKGPDSADQQRRWSKHNDRVLGEDLGLALQEEWSGIDQRPEFLKNGHPLAIVPNPLYDAGAPEEVVEHLLRAARGGDPGDARSWFTGRTVEVDTVVSWALAGEAGVRVVVGSAGTGKSAVVGRVVSVSNPHERDRLQRADEGWGHADPGVGSVAAHVHARGLTVERVAEALDGQLIRSDVLEPGPAGRRNAAELLGAVQRAMEAGADPAVVVIDGLDEARGQAFSIAEDLIARLAPFATVVVSTRPLTHQDGSSLVDKLLPVAVLDLDSAECLESARSAIGAYVRKRLTGVHSDMDASAVAAHLTGEVLAAADRPFLLARVITDQLRARPVSTVLPRWQGRIAYSIEDAFDVDLARVGPPPEHDGGESAAREVARAMVTALTWAVGAGFPEQEWLTVASVLAGTDLGRDDVSWVLDQLGRYVVQDGDTGVAVYRLAHQSFADHLRVPFRPTGVDPFNPAALPVTAALLSQYDQLLTEGVPAQTPVYLWRYAWVHAANAGFQGLAGLRDIASERSELRADVALAALQVADIAAFWGRRGDAVAPTEEAVTYYRALAEENPAYLPNLAATLTNLGVRYNAVGRRGDAVAPTEEAVTYYRALAEENPAYLPDLAATLANLGNHYSEVGRRGDAVAPTEEAVTYYRALAEENPAYLPNLATALNNLSGYLAVSNGRDAADEVWRDALAVAGKQTRPSLLLYRALYAQPGYPGTTAWLHAVAQEDDRSLLAAAHSAARHHWAANPELWGQAWIDIDLSPLPLWLVVDPGMLGIASGWTTTPSYQDEYDYLAAHLELLDDTFDVAVNEALLQVPEADASRYAELRTMAQSDGVEAAYRPLLLAVLAQEFVISAPQEQQRLLTDRRTDLLDDLLSAYLNQLVHEIQDDGKPAVTVALALLHLASTKPDDFLAEVFAALDNTELFVTLLHDAAEEPGAAIVRSLAVIALHAARTAEEAADAAFHLALAAAIDEDDTAPSLLRQALQQAPANRNIWITRLAELGVTHPAVLTLVPTLTETSLDA</sequence>
<dbReference type="Proteomes" id="UP001141259">
    <property type="component" value="Unassembled WGS sequence"/>
</dbReference>
<accession>A0A9X3A7N7</accession>
<dbReference type="EMBL" id="JANYMP010000049">
    <property type="protein sequence ID" value="MCS7484573.1"/>
    <property type="molecule type" value="Genomic_DNA"/>
</dbReference>
<dbReference type="RefSeq" id="WP_259630020.1">
    <property type="nucleotide sequence ID" value="NZ_JANYMP010000049.1"/>
</dbReference>
<dbReference type="Gene3D" id="3.40.50.1460">
    <property type="match status" value="1"/>
</dbReference>
<dbReference type="Gene3D" id="1.25.40.10">
    <property type="entry name" value="Tetratricopeptide repeat domain"/>
    <property type="match status" value="1"/>
</dbReference>
<protein>
    <submittedName>
        <fullName evidence="1">Tetratricopeptide repeat protein</fullName>
    </submittedName>
</protein>
<dbReference type="PANTHER" id="PTHR19959">
    <property type="entry name" value="KINESIN LIGHT CHAIN"/>
    <property type="match status" value="1"/>
</dbReference>